<dbReference type="CDD" id="cd08768">
    <property type="entry name" value="Cdc6_C"/>
    <property type="match status" value="1"/>
</dbReference>
<comment type="function">
    <text evidence="5">Involved in regulation of DNA replication.</text>
</comment>
<dbReference type="EMBL" id="KE356561">
    <property type="protein sequence ID" value="ERG97339.1"/>
    <property type="molecule type" value="Genomic_DNA"/>
</dbReference>
<dbReference type="InterPro" id="IPR014277">
    <property type="entry name" value="Orc1/Cdc6_arc"/>
</dbReference>
<sequence>MSKTFGDQSEIFVDETVLYENWVPEELPEREEEIDRLHDALSPVTRGAAPHNTFVYGKTGQGKTVGVNHKLDDLAAYAEDNDIDLNVVRYSCAKDNTSYQVVVNLVEQISGDKPIGHDTKTVFDYLYTELQKLGGTTIIVLDEIDNIGNDDDILYELPRALANGHLEDMWVSVIGISNDFRFRDNLSPKVKDTLCDEEIHFSPYDADQLRAILRRRADKAFYDGALSDEVIPLCAGLTAQDKGSARQALRYLYKAGEFAVSADDEQVTEEHARLAEGELERKSIEKGIRDLTIQDKLALVAVIDIETSGKAPAPTREVYGRYKKIALETGADTIAMRRMRDHLQDLDLSGVVNAIERNRGIRGGHHYLFELSTDLGMTIDVLEEGERLGNILDHIV</sequence>
<dbReference type="InterPro" id="IPR036388">
    <property type="entry name" value="WH-like_DNA-bd_sf"/>
</dbReference>
<dbReference type="SMART" id="SM01074">
    <property type="entry name" value="Cdc6_C"/>
    <property type="match status" value="1"/>
</dbReference>
<evidence type="ECO:0000259" key="6">
    <source>
        <dbReference type="SMART" id="SM01074"/>
    </source>
</evidence>
<dbReference type="InterPro" id="IPR015163">
    <property type="entry name" value="Cdc6_C"/>
</dbReference>
<dbReference type="SUPFAM" id="SSF46785">
    <property type="entry name" value="Winged helix' DNA-binding domain"/>
    <property type="match status" value="1"/>
</dbReference>
<dbReference type="InterPro" id="IPR027417">
    <property type="entry name" value="P-loop_NTPase"/>
</dbReference>
<dbReference type="InterPro" id="IPR036390">
    <property type="entry name" value="WH_DNA-bd_sf"/>
</dbReference>
<dbReference type="GO" id="GO:0005524">
    <property type="term" value="F:ATP binding"/>
    <property type="evidence" value="ECO:0007669"/>
    <property type="project" value="UniProtKB-UniRule"/>
</dbReference>
<dbReference type="PANTHER" id="PTHR10763:SF22">
    <property type="entry name" value="ORC1-TYPE DNA REPLICATION PROTEIN"/>
    <property type="match status" value="1"/>
</dbReference>
<dbReference type="Pfam" id="PF09079">
    <property type="entry name" value="WHD_Cdc6"/>
    <property type="match status" value="1"/>
</dbReference>
<reference evidence="7 8" key="1">
    <citation type="journal article" date="2013" name="PLoS ONE">
        <title>Assembly-driven community genomics of a hypersaline microbial ecosystem.</title>
        <authorList>
            <person name="Podell S."/>
            <person name="Ugalde J.A."/>
            <person name="Narasingarao P."/>
            <person name="Banfield J.F."/>
            <person name="Heidelberg K.B."/>
            <person name="Allen E.E."/>
        </authorList>
    </citation>
    <scope>NUCLEOTIDE SEQUENCE [LARGE SCALE GENOMIC DNA]</scope>
    <source>
        <strain evidence="8">J07HQW2</strain>
    </source>
</reference>
<proteinExistence type="inferred from homology"/>
<evidence type="ECO:0000256" key="2">
    <source>
        <dbReference type="ARBA" id="ARBA00022705"/>
    </source>
</evidence>
<dbReference type="RefSeq" id="WP_021056800.1">
    <property type="nucleotide sequence ID" value="NZ_KE356561.1"/>
</dbReference>
<evidence type="ECO:0000313" key="7">
    <source>
        <dbReference type="EMBL" id="ERG97339.1"/>
    </source>
</evidence>
<dbReference type="eggNOG" id="arCOG00467">
    <property type="taxonomic scope" value="Archaea"/>
</dbReference>
<dbReference type="Pfam" id="PF13401">
    <property type="entry name" value="AAA_22"/>
    <property type="match status" value="1"/>
</dbReference>
<feature type="binding site" evidence="5">
    <location>
        <position position="204"/>
    </location>
    <ligand>
        <name>ATP</name>
        <dbReference type="ChEBI" id="CHEBI:30616"/>
    </ligand>
</feature>
<feature type="domain" description="Cdc6 C-terminal" evidence="6">
    <location>
        <begin position="299"/>
        <end position="382"/>
    </location>
</feature>
<gene>
    <name evidence="7" type="ORF">J07HQW2_03825</name>
</gene>
<dbReference type="HOGENOM" id="CLU_025112_3_1_2"/>
<keyword evidence="4 5" id="KW-0067">ATP-binding</keyword>
<name>U1N367_9EURY</name>
<evidence type="ECO:0000313" key="8">
    <source>
        <dbReference type="Proteomes" id="UP000030710"/>
    </source>
</evidence>
<dbReference type="InterPro" id="IPR050311">
    <property type="entry name" value="ORC1/CDC6"/>
</dbReference>
<comment type="caution">
    <text evidence="5">Lacks conserved residue(s) required for the propagation of feature annotation.</text>
</comment>
<keyword evidence="2 5" id="KW-0235">DNA replication</keyword>
<dbReference type="GO" id="GO:0006260">
    <property type="term" value="P:DNA replication"/>
    <property type="evidence" value="ECO:0007669"/>
    <property type="project" value="UniProtKB-UniRule"/>
</dbReference>
<dbReference type="FunFam" id="1.10.8.60:FF:000073">
    <property type="entry name" value="ORC1-type DNA replication protein"/>
    <property type="match status" value="1"/>
</dbReference>
<organism evidence="7 8">
    <name type="scientific">Haloquadratum walsbyi J07HQW2</name>
    <dbReference type="NCBI Taxonomy" id="1238425"/>
    <lineage>
        <taxon>Archaea</taxon>
        <taxon>Methanobacteriati</taxon>
        <taxon>Methanobacteriota</taxon>
        <taxon>Stenosarchaea group</taxon>
        <taxon>Halobacteria</taxon>
        <taxon>Halobacteriales</taxon>
        <taxon>Haloferacaceae</taxon>
        <taxon>Haloquadratum</taxon>
    </lineage>
</organism>
<evidence type="ECO:0000256" key="4">
    <source>
        <dbReference type="ARBA" id="ARBA00022840"/>
    </source>
</evidence>
<dbReference type="Gene3D" id="1.10.8.60">
    <property type="match status" value="1"/>
</dbReference>
<keyword evidence="3 5" id="KW-0547">Nucleotide-binding</keyword>
<evidence type="ECO:0000256" key="3">
    <source>
        <dbReference type="ARBA" id="ARBA00022741"/>
    </source>
</evidence>
<dbReference type="Gene3D" id="3.40.50.300">
    <property type="entry name" value="P-loop containing nucleotide triphosphate hydrolases"/>
    <property type="match status" value="1"/>
</dbReference>
<accession>U1N367</accession>
<dbReference type="PANTHER" id="PTHR10763">
    <property type="entry name" value="CELL DIVISION CONTROL PROTEIN 6-RELATED"/>
    <property type="match status" value="1"/>
</dbReference>
<dbReference type="STRING" id="1238425.J07HQW2_03825"/>
<dbReference type="InterPro" id="IPR049945">
    <property type="entry name" value="AAA_22"/>
</dbReference>
<evidence type="ECO:0000256" key="5">
    <source>
        <dbReference type="HAMAP-Rule" id="MF_01407"/>
    </source>
</evidence>
<dbReference type="InterPro" id="IPR055237">
    <property type="entry name" value="Cdc6_lid"/>
</dbReference>
<dbReference type="Pfam" id="PF22703">
    <property type="entry name" value="Cdc6_lid"/>
    <property type="match status" value="1"/>
</dbReference>
<comment type="similarity">
    <text evidence="1 5">Belongs to the CDC6/cdc18 family.</text>
</comment>
<dbReference type="Proteomes" id="UP000030710">
    <property type="component" value="Unassembled WGS sequence"/>
</dbReference>
<dbReference type="AlphaFoldDB" id="U1N367"/>
<feature type="binding site" evidence="5">
    <location>
        <position position="216"/>
    </location>
    <ligand>
        <name>ATP</name>
        <dbReference type="ChEBI" id="CHEBI:30616"/>
    </ligand>
</feature>
<dbReference type="NCBIfam" id="TIGR02928">
    <property type="entry name" value="orc1/cdc6 family replication initiation protein"/>
    <property type="match status" value="1"/>
</dbReference>
<dbReference type="SUPFAM" id="SSF52540">
    <property type="entry name" value="P-loop containing nucleoside triphosphate hydrolases"/>
    <property type="match status" value="1"/>
</dbReference>
<protein>
    <recommendedName>
        <fullName evidence="5">ORC1-type DNA replication protein</fullName>
    </recommendedName>
</protein>
<dbReference type="HAMAP" id="MF_01407">
    <property type="entry name" value="ORC1_type_DNA_replic_protein"/>
    <property type="match status" value="1"/>
</dbReference>
<evidence type="ECO:0000256" key="1">
    <source>
        <dbReference type="ARBA" id="ARBA00006184"/>
    </source>
</evidence>
<dbReference type="GO" id="GO:0016887">
    <property type="term" value="F:ATP hydrolysis activity"/>
    <property type="evidence" value="ECO:0007669"/>
    <property type="project" value="InterPro"/>
</dbReference>
<dbReference type="Gene3D" id="1.10.10.10">
    <property type="entry name" value="Winged helix-like DNA-binding domain superfamily/Winged helix DNA-binding domain"/>
    <property type="match status" value="1"/>
</dbReference>